<reference evidence="1" key="1">
    <citation type="submission" date="2020-05" db="EMBL/GenBank/DDBJ databases">
        <authorList>
            <person name="Chiriac C."/>
            <person name="Salcher M."/>
            <person name="Ghai R."/>
            <person name="Kavagutti S V."/>
        </authorList>
    </citation>
    <scope>NUCLEOTIDE SEQUENCE</scope>
</reference>
<dbReference type="EMBL" id="CAEZSR010000020">
    <property type="protein sequence ID" value="CAB4548346.1"/>
    <property type="molecule type" value="Genomic_DNA"/>
</dbReference>
<dbReference type="Gene3D" id="3.40.50.10540">
    <property type="entry name" value="Crotonobetainyl-coa:carnitine coa-transferase, domain 1"/>
    <property type="match status" value="1"/>
</dbReference>
<gene>
    <name evidence="1" type="ORF">UFOPK1493_00853</name>
</gene>
<dbReference type="InterPro" id="IPR003673">
    <property type="entry name" value="CoA-Trfase_fam_III"/>
</dbReference>
<protein>
    <submittedName>
        <fullName evidence="1">Unannotated protein</fullName>
    </submittedName>
</protein>
<dbReference type="SUPFAM" id="SSF89796">
    <property type="entry name" value="CoA-transferase family III (CaiB/BaiF)"/>
    <property type="match status" value="2"/>
</dbReference>
<proteinExistence type="predicted"/>
<accession>A0A6J6CAM9</accession>
<organism evidence="1">
    <name type="scientific">freshwater metagenome</name>
    <dbReference type="NCBI Taxonomy" id="449393"/>
    <lineage>
        <taxon>unclassified sequences</taxon>
        <taxon>metagenomes</taxon>
        <taxon>ecological metagenomes</taxon>
    </lineage>
</organism>
<dbReference type="InterPro" id="IPR052985">
    <property type="entry name" value="CoA-trans_III_biosynth/detox"/>
</dbReference>
<evidence type="ECO:0000313" key="1">
    <source>
        <dbReference type="EMBL" id="CAB4548346.1"/>
    </source>
</evidence>
<dbReference type="InterPro" id="IPR023606">
    <property type="entry name" value="CoA-Trfase_III_dom_1_sf"/>
</dbReference>
<dbReference type="PANTHER" id="PTHR48229:SF1">
    <property type="entry name" value="ALPHA METHYLACYL-COA RACEMASE-RELATED"/>
    <property type="match status" value="1"/>
</dbReference>
<dbReference type="AlphaFoldDB" id="A0A6J6CAM9"/>
<sequence length="435" mass="45977">MRPTTQLAGAGSFASAFPVTRLAVESIALAAEAIADVVGLDSPSPGVVIDRDLASSWFAASLRPDGWELPPVWDPIAGDHPTADGWIRLHTNAPRHRRAALAALGFAPDGDTSREVVADAVSRWTADELETAVVDAGGAAAAMRDVADWAVHPQGRAVATEPLVHRSVGSSGEPGRPGPAHRPLGGVRVLDLTRVLAGPVATRFLAGFGAEVLRIDPPEWDEPAVVPDVTLGKRCARLDARTDDGRAHLRRLLADTDVLVHGYRPGALDTLLGLDAEGRADLRPGLVEVSLDAYGWTGPWSSRRGFDSLVQMSSGIAEAGMRWAGRDVPTPLPVQALDHATGYLMAAEAIDGFRTRCETGCGGVRRVSLARTAVWLCELPADDDAPSPEAPWSVAAYEATPWGPARRLPPPVTITGTPMRWDLAASALGSADPRW</sequence>
<name>A0A6J6CAM9_9ZZZZ</name>
<dbReference type="Pfam" id="PF02515">
    <property type="entry name" value="CoA_transf_3"/>
    <property type="match status" value="1"/>
</dbReference>
<dbReference type="PANTHER" id="PTHR48229">
    <property type="entry name" value="CAIB/BAIF FAMILY ENZYME (AFU_ORTHOLOGUE AFUA_1G05360)-RELATED"/>
    <property type="match status" value="1"/>
</dbReference>
<dbReference type="GO" id="GO:0003824">
    <property type="term" value="F:catalytic activity"/>
    <property type="evidence" value="ECO:0007669"/>
    <property type="project" value="InterPro"/>
</dbReference>